<protein>
    <recommendedName>
        <fullName evidence="2">DUF2471 domain-containing protein</fullName>
    </recommendedName>
</protein>
<dbReference type="EMBL" id="JJOA01000001">
    <property type="protein sequence ID" value="KEA61306.1"/>
    <property type="molecule type" value="Genomic_DNA"/>
</dbReference>
<evidence type="ECO:0000313" key="1">
    <source>
        <dbReference type="EMBL" id="KEA61306.1"/>
    </source>
</evidence>
<organism evidence="1">
    <name type="scientific">Burkholderia cenocepacia</name>
    <dbReference type="NCBI Taxonomy" id="95486"/>
    <lineage>
        <taxon>Bacteria</taxon>
        <taxon>Pseudomonadati</taxon>
        <taxon>Pseudomonadota</taxon>
        <taxon>Betaproteobacteria</taxon>
        <taxon>Burkholderiales</taxon>
        <taxon>Burkholderiaceae</taxon>
        <taxon>Burkholderia</taxon>
        <taxon>Burkholderia cepacia complex</taxon>
    </lineage>
</organism>
<evidence type="ECO:0008006" key="2">
    <source>
        <dbReference type="Google" id="ProtNLM"/>
    </source>
</evidence>
<sequence>MFQSSAFDPEQPGFNPVHFERAARQAVVDLQRVVGGPAQRALGLRRRSHPAAVRTMSWQALLNVEELAFSNAGFLNRNDPAVVDAFIRLRDSRMVAADIEEAVDWKRDDDDLPAVYLIVKAMLEAEEREAQRVEME</sequence>
<dbReference type="AlphaFoldDB" id="A0A071MY03"/>
<name>A0A071MY03_9BURK</name>
<proteinExistence type="predicted"/>
<accession>A0A071MY03</accession>
<comment type="caution">
    <text evidence="1">The sequence shown here is derived from an EMBL/GenBank/DDBJ whole genome shotgun (WGS) entry which is preliminary data.</text>
</comment>
<reference evidence="1" key="1">
    <citation type="submission" date="2014-04" db="EMBL/GenBank/DDBJ databases">
        <title>In planta biocontrol of soil-borne Fusarium wilt of banana through a plant endophytic bacterium, Burkholderia cenocepacia 869T2.</title>
        <authorList>
            <person name="Ho Y.-N."/>
            <person name="Chiang H.-M."/>
            <person name="Chao C.-P."/>
            <person name="Su C.-C."/>
            <person name="Hsu H.-F."/>
            <person name="Guo C.-T."/>
            <person name="Hsieh J.-L."/>
            <person name="Huang C.-C."/>
        </authorList>
    </citation>
    <scope>NUCLEOTIDE SEQUENCE [LARGE SCALE GENOMIC DNA]</scope>
    <source>
        <strain evidence="1">869T2</strain>
    </source>
</reference>
<gene>
    <name evidence="1" type="ORF">DT99_00535</name>
</gene>
<dbReference type="OrthoDB" id="9030942at2"/>